<accession>A0A0H5Q6C1</accession>
<dbReference type="AlphaFoldDB" id="A0A0H5Q6C1"/>
<protein>
    <submittedName>
        <fullName evidence="1">Uncharacterized protein</fullName>
    </submittedName>
</protein>
<reference evidence="1" key="1">
    <citation type="submission" date="2015-06" db="EMBL/GenBank/DDBJ databases">
        <authorList>
            <person name="Joergensen T."/>
        </authorList>
    </citation>
    <scope>NUCLEOTIDE SEQUENCE</scope>
    <source>
        <plasmid evidence="1">pRGFK1655</plasmid>
    </source>
</reference>
<organism evidence="1">
    <name type="scientific">uncultured prokaryote</name>
    <dbReference type="NCBI Taxonomy" id="198431"/>
    <lineage>
        <taxon>unclassified sequences</taxon>
        <taxon>environmental samples</taxon>
    </lineage>
</organism>
<reference evidence="1" key="2">
    <citation type="submission" date="2015-07" db="EMBL/GenBank/DDBJ databases">
        <title>Plasmids, circular viruses and viroids from rat gut.</title>
        <authorList>
            <person name="Jorgensen T.J."/>
            <person name="Hansen M.A."/>
            <person name="Xu Z."/>
            <person name="Tabak M.A."/>
            <person name="Sorensen S.J."/>
            <person name="Hansen L.H."/>
        </authorList>
    </citation>
    <scope>NUCLEOTIDE SEQUENCE</scope>
    <source>
        <plasmid evidence="1">pRGFK1655</plasmid>
    </source>
</reference>
<geneLocation type="plasmid" evidence="1">
    <name>pRGFK1655</name>
</geneLocation>
<proteinExistence type="predicted"/>
<name>A0A0H5Q6C1_9ZZZZ</name>
<dbReference type="EMBL" id="LN854160">
    <property type="protein sequence ID" value="CRY97586.1"/>
    <property type="molecule type" value="Genomic_DNA"/>
</dbReference>
<sequence length="168" mass="19177">MSAECPLNVRICPSYKGGEKVMYKVAEVAKILGFTERTIRRDIQSMSEDVRKMSVECPSDVRCMSVTEYGLKWLADKHNKTLEPPTAEAETMSDKKDSSDNEIVLSLLEQLRQKDIQLTEKDKQIAQLMEQAKNFQVLLQAQQVLSLPAPKQSLLKRLFGRKENTENE</sequence>
<evidence type="ECO:0000313" key="1">
    <source>
        <dbReference type="EMBL" id="CRY97586.1"/>
    </source>
</evidence>
<keyword evidence="1" id="KW-0614">Plasmid</keyword>